<name>A0A9P9IBE6_9PLEO</name>
<dbReference type="OrthoDB" id="9992527at2759"/>
<evidence type="ECO:0000259" key="4">
    <source>
        <dbReference type="SMART" id="SM00829"/>
    </source>
</evidence>
<dbReference type="PANTHER" id="PTHR45348">
    <property type="entry name" value="HYPOTHETICAL OXIDOREDUCTASE (EUROFUNG)"/>
    <property type="match status" value="1"/>
</dbReference>
<dbReference type="CDD" id="cd08249">
    <property type="entry name" value="enoyl_reductase_like"/>
    <property type="match status" value="1"/>
</dbReference>
<dbReference type="Gene3D" id="3.90.180.10">
    <property type="entry name" value="Medium-chain alcohol dehydrogenases, catalytic domain"/>
    <property type="match status" value="1"/>
</dbReference>
<dbReference type="InterPro" id="IPR020843">
    <property type="entry name" value="ER"/>
</dbReference>
<dbReference type="SUPFAM" id="SSF50129">
    <property type="entry name" value="GroES-like"/>
    <property type="match status" value="1"/>
</dbReference>
<comment type="similarity">
    <text evidence="1">Belongs to the zinc-containing alcohol dehydrogenase family.</text>
</comment>
<evidence type="ECO:0000256" key="2">
    <source>
        <dbReference type="ARBA" id="ARBA00011245"/>
    </source>
</evidence>
<dbReference type="InterPro" id="IPR047122">
    <property type="entry name" value="Trans-enoyl_RdTase-like"/>
</dbReference>
<dbReference type="InterPro" id="IPR013154">
    <property type="entry name" value="ADH-like_N"/>
</dbReference>
<dbReference type="SUPFAM" id="SSF51735">
    <property type="entry name" value="NAD(P)-binding Rossmann-fold domains"/>
    <property type="match status" value="1"/>
</dbReference>
<dbReference type="EMBL" id="JAGMWT010000016">
    <property type="protein sequence ID" value="KAH7115233.1"/>
    <property type="molecule type" value="Genomic_DNA"/>
</dbReference>
<dbReference type="AlphaFoldDB" id="A0A9P9IBE6"/>
<sequence>MADTITALVQRNKGKSLVQEQIPKPKPGAHQLLVKISHVAQNPTDVQALDSNALGDGAVLGCDFVGTVEEIGDKVTKKNKGDVVAGLIWGGEIYGLGAYSEATLADESISFKIPSSVSRAEAATVPLAAATAQLALFSENCLNLDRNSAKNMPVLIWGGSSSVGLYALQLLRLNSFSPIITTCSPHNNSLVQSAGAHIIHDHSAEHIDDTIAEIRRQAPNLRYVFDTIGSVESSSIASRALSDEGGTLVTVRPGKANTGGVKTGTDVRDVLVWTAFEREVRYGEFVWPMYSLRLTNILLLQPNKKDHDLVAEFFEKMPAYLEEGSIKPSRVKSKKGLEAVEEGFKEHREGKISGYKIVYSI</sequence>
<organism evidence="5 6">
    <name type="scientific">Dendryphion nanum</name>
    <dbReference type="NCBI Taxonomy" id="256645"/>
    <lineage>
        <taxon>Eukaryota</taxon>
        <taxon>Fungi</taxon>
        <taxon>Dikarya</taxon>
        <taxon>Ascomycota</taxon>
        <taxon>Pezizomycotina</taxon>
        <taxon>Dothideomycetes</taxon>
        <taxon>Pleosporomycetidae</taxon>
        <taxon>Pleosporales</taxon>
        <taxon>Torulaceae</taxon>
        <taxon>Dendryphion</taxon>
    </lineage>
</organism>
<dbReference type="InterPro" id="IPR036291">
    <property type="entry name" value="NAD(P)-bd_dom_sf"/>
</dbReference>
<dbReference type="Gene3D" id="3.40.50.720">
    <property type="entry name" value="NAD(P)-binding Rossmann-like Domain"/>
    <property type="match status" value="1"/>
</dbReference>
<accession>A0A9P9IBE6</accession>
<reference evidence="5" key="1">
    <citation type="journal article" date="2021" name="Nat. Commun.">
        <title>Genetic determinants of endophytism in the Arabidopsis root mycobiome.</title>
        <authorList>
            <person name="Mesny F."/>
            <person name="Miyauchi S."/>
            <person name="Thiergart T."/>
            <person name="Pickel B."/>
            <person name="Atanasova L."/>
            <person name="Karlsson M."/>
            <person name="Huettel B."/>
            <person name="Barry K.W."/>
            <person name="Haridas S."/>
            <person name="Chen C."/>
            <person name="Bauer D."/>
            <person name="Andreopoulos W."/>
            <person name="Pangilinan J."/>
            <person name="LaButti K."/>
            <person name="Riley R."/>
            <person name="Lipzen A."/>
            <person name="Clum A."/>
            <person name="Drula E."/>
            <person name="Henrissat B."/>
            <person name="Kohler A."/>
            <person name="Grigoriev I.V."/>
            <person name="Martin F.M."/>
            <person name="Hacquard S."/>
        </authorList>
    </citation>
    <scope>NUCLEOTIDE SEQUENCE</scope>
    <source>
        <strain evidence="5">MPI-CAGE-CH-0243</strain>
    </source>
</reference>
<proteinExistence type="inferred from homology"/>
<dbReference type="Pfam" id="PF08240">
    <property type="entry name" value="ADH_N"/>
    <property type="match status" value="1"/>
</dbReference>
<evidence type="ECO:0000256" key="3">
    <source>
        <dbReference type="ARBA" id="ARBA00023002"/>
    </source>
</evidence>
<comment type="subunit">
    <text evidence="2">Monomer.</text>
</comment>
<dbReference type="PANTHER" id="PTHR45348:SF2">
    <property type="entry name" value="ZINC-TYPE ALCOHOL DEHYDROGENASE-LIKE PROTEIN C2E1P3.01"/>
    <property type="match status" value="1"/>
</dbReference>
<dbReference type="SMART" id="SM00829">
    <property type="entry name" value="PKS_ER"/>
    <property type="match status" value="1"/>
</dbReference>
<comment type="caution">
    <text evidence="5">The sequence shown here is derived from an EMBL/GenBank/DDBJ whole genome shotgun (WGS) entry which is preliminary data.</text>
</comment>
<evidence type="ECO:0000313" key="6">
    <source>
        <dbReference type="Proteomes" id="UP000700596"/>
    </source>
</evidence>
<evidence type="ECO:0000256" key="1">
    <source>
        <dbReference type="ARBA" id="ARBA00008072"/>
    </source>
</evidence>
<keyword evidence="6" id="KW-1185">Reference proteome</keyword>
<evidence type="ECO:0000313" key="5">
    <source>
        <dbReference type="EMBL" id="KAH7115233.1"/>
    </source>
</evidence>
<keyword evidence="3" id="KW-0560">Oxidoreductase</keyword>
<dbReference type="InterPro" id="IPR011032">
    <property type="entry name" value="GroES-like_sf"/>
</dbReference>
<protein>
    <submittedName>
        <fullName evidence="5">Chaperonin 10-like protein</fullName>
    </submittedName>
</protein>
<dbReference type="GO" id="GO:0016651">
    <property type="term" value="F:oxidoreductase activity, acting on NAD(P)H"/>
    <property type="evidence" value="ECO:0007669"/>
    <property type="project" value="InterPro"/>
</dbReference>
<gene>
    <name evidence="5" type="ORF">B0J11DRAFT_510829</name>
</gene>
<dbReference type="Proteomes" id="UP000700596">
    <property type="component" value="Unassembled WGS sequence"/>
</dbReference>
<feature type="domain" description="Enoyl reductase (ER)" evidence="4">
    <location>
        <begin position="14"/>
        <end position="358"/>
    </location>
</feature>